<sequence length="302" mass="34375">MFLADIRNAVELSAYALESVAHPKTNPNQTSRSLYRAAWHGRQQNAVTDAIHHTSQFTPHDHHRCGKVPRSRLRSLGQVGSGHRHYNTLRGFIQQSSSHRDNGWVSKWSPDPDRALASDGVLFHEMMCAALLPIPLRAIPVLDVWVNLVATMMHPNVEVLASVTMSAGATWRGGKEKKILMTASLLEKCRPPRENVVFHFLRDKLNGFPLNSPFIQSGTRNSRPLTMRYVCDWNPCFKKFDIMTKRRVDEFDHSRSDTLLAVTPFRHAGFHGLWRRWPCYVRAISNGSIVGRFVRLHLPSIT</sequence>
<evidence type="ECO:0000313" key="2">
    <source>
        <dbReference type="Proteomes" id="UP000777438"/>
    </source>
</evidence>
<accession>A0A9P8VU37</accession>
<reference evidence="1 2" key="1">
    <citation type="journal article" date="2021" name="Nat. Commun.">
        <title>Genetic determinants of endophytism in the Arabidopsis root mycobiome.</title>
        <authorList>
            <person name="Mesny F."/>
            <person name="Miyauchi S."/>
            <person name="Thiergart T."/>
            <person name="Pickel B."/>
            <person name="Atanasova L."/>
            <person name="Karlsson M."/>
            <person name="Huettel B."/>
            <person name="Barry K.W."/>
            <person name="Haridas S."/>
            <person name="Chen C."/>
            <person name="Bauer D."/>
            <person name="Andreopoulos W."/>
            <person name="Pangilinan J."/>
            <person name="LaButti K."/>
            <person name="Riley R."/>
            <person name="Lipzen A."/>
            <person name="Clum A."/>
            <person name="Drula E."/>
            <person name="Henrissat B."/>
            <person name="Kohler A."/>
            <person name="Grigoriev I.V."/>
            <person name="Martin F.M."/>
            <person name="Hacquard S."/>
        </authorList>
    </citation>
    <scope>NUCLEOTIDE SEQUENCE [LARGE SCALE GENOMIC DNA]</scope>
    <source>
        <strain evidence="1 2">MPI-CAGE-CH-0241</strain>
    </source>
</reference>
<protein>
    <submittedName>
        <fullName evidence="1">Uncharacterized protein</fullName>
    </submittedName>
</protein>
<organism evidence="1 2">
    <name type="scientific">Thelonectria olida</name>
    <dbReference type="NCBI Taxonomy" id="1576542"/>
    <lineage>
        <taxon>Eukaryota</taxon>
        <taxon>Fungi</taxon>
        <taxon>Dikarya</taxon>
        <taxon>Ascomycota</taxon>
        <taxon>Pezizomycotina</taxon>
        <taxon>Sordariomycetes</taxon>
        <taxon>Hypocreomycetidae</taxon>
        <taxon>Hypocreales</taxon>
        <taxon>Nectriaceae</taxon>
        <taxon>Thelonectria</taxon>
    </lineage>
</organism>
<evidence type="ECO:0000313" key="1">
    <source>
        <dbReference type="EMBL" id="KAH6874926.1"/>
    </source>
</evidence>
<proteinExistence type="predicted"/>
<name>A0A9P8VU37_9HYPO</name>
<dbReference type="Proteomes" id="UP000777438">
    <property type="component" value="Unassembled WGS sequence"/>
</dbReference>
<comment type="caution">
    <text evidence="1">The sequence shown here is derived from an EMBL/GenBank/DDBJ whole genome shotgun (WGS) entry which is preliminary data.</text>
</comment>
<keyword evidence="2" id="KW-1185">Reference proteome</keyword>
<dbReference type="EMBL" id="JAGPYM010000036">
    <property type="protein sequence ID" value="KAH6874926.1"/>
    <property type="molecule type" value="Genomic_DNA"/>
</dbReference>
<dbReference type="AlphaFoldDB" id="A0A9P8VU37"/>
<gene>
    <name evidence="1" type="ORF">B0T10DRAFT_465413</name>
</gene>